<reference evidence="2" key="2">
    <citation type="submission" date="2023-05" db="EMBL/GenBank/DDBJ databases">
        <authorList>
            <consortium name="Lawrence Berkeley National Laboratory"/>
            <person name="Steindorff A."/>
            <person name="Hensen N."/>
            <person name="Bonometti L."/>
            <person name="Westerberg I."/>
            <person name="Brannstrom I.O."/>
            <person name="Guillou S."/>
            <person name="Cros-Aarteil S."/>
            <person name="Calhoun S."/>
            <person name="Haridas S."/>
            <person name="Kuo A."/>
            <person name="Mondo S."/>
            <person name="Pangilinan J."/>
            <person name="Riley R."/>
            <person name="Labutti K."/>
            <person name="Andreopoulos B."/>
            <person name="Lipzen A."/>
            <person name="Chen C."/>
            <person name="Yanf M."/>
            <person name="Daum C."/>
            <person name="Ng V."/>
            <person name="Clum A."/>
            <person name="Ohm R."/>
            <person name="Martin F."/>
            <person name="Silar P."/>
            <person name="Natvig D."/>
            <person name="Lalanne C."/>
            <person name="Gautier V."/>
            <person name="Ament-Velasquez S.L."/>
            <person name="Kruys A."/>
            <person name="Hutchinson M.I."/>
            <person name="Powell A.J."/>
            <person name="Barry K."/>
            <person name="Miller A.N."/>
            <person name="Grigoriev I.V."/>
            <person name="Debuchy R."/>
            <person name="Gladieux P."/>
            <person name="Thoren M.H."/>
            <person name="Johannesson H."/>
        </authorList>
    </citation>
    <scope>NUCLEOTIDE SEQUENCE</scope>
    <source>
        <strain evidence="2">CBS 123565</strain>
    </source>
</reference>
<reference evidence="2" key="1">
    <citation type="journal article" date="2023" name="Mol. Phylogenet. Evol.">
        <title>Genome-scale phylogeny and comparative genomics of the fungal order Sordariales.</title>
        <authorList>
            <person name="Hensen N."/>
            <person name="Bonometti L."/>
            <person name="Westerberg I."/>
            <person name="Brannstrom I.O."/>
            <person name="Guillou S."/>
            <person name="Cros-Aarteil S."/>
            <person name="Calhoun S."/>
            <person name="Haridas S."/>
            <person name="Kuo A."/>
            <person name="Mondo S."/>
            <person name="Pangilinan J."/>
            <person name="Riley R."/>
            <person name="LaButti K."/>
            <person name="Andreopoulos B."/>
            <person name="Lipzen A."/>
            <person name="Chen C."/>
            <person name="Yan M."/>
            <person name="Daum C."/>
            <person name="Ng V."/>
            <person name="Clum A."/>
            <person name="Steindorff A."/>
            <person name="Ohm R.A."/>
            <person name="Martin F."/>
            <person name="Silar P."/>
            <person name="Natvig D.O."/>
            <person name="Lalanne C."/>
            <person name="Gautier V."/>
            <person name="Ament-Velasquez S.L."/>
            <person name="Kruys A."/>
            <person name="Hutchinson M.I."/>
            <person name="Powell A.J."/>
            <person name="Barry K."/>
            <person name="Miller A.N."/>
            <person name="Grigoriev I.V."/>
            <person name="Debuchy R."/>
            <person name="Gladieux P."/>
            <person name="Hiltunen Thoren M."/>
            <person name="Johannesson H."/>
        </authorList>
    </citation>
    <scope>NUCLEOTIDE SEQUENCE</scope>
    <source>
        <strain evidence="2">CBS 123565</strain>
    </source>
</reference>
<organism evidence="2 3">
    <name type="scientific">Trichocladium antarcticum</name>
    <dbReference type="NCBI Taxonomy" id="1450529"/>
    <lineage>
        <taxon>Eukaryota</taxon>
        <taxon>Fungi</taxon>
        <taxon>Dikarya</taxon>
        <taxon>Ascomycota</taxon>
        <taxon>Pezizomycotina</taxon>
        <taxon>Sordariomycetes</taxon>
        <taxon>Sordariomycetidae</taxon>
        <taxon>Sordariales</taxon>
        <taxon>Chaetomiaceae</taxon>
        <taxon>Trichocladium</taxon>
    </lineage>
</organism>
<keyword evidence="3" id="KW-1185">Reference proteome</keyword>
<keyword evidence="1" id="KW-0472">Membrane</keyword>
<dbReference type="Proteomes" id="UP001304895">
    <property type="component" value="Unassembled WGS sequence"/>
</dbReference>
<evidence type="ECO:0000256" key="1">
    <source>
        <dbReference type="SAM" id="Phobius"/>
    </source>
</evidence>
<accession>A0AAN6ZHI2</accession>
<proteinExistence type="predicted"/>
<keyword evidence="1" id="KW-1133">Transmembrane helix</keyword>
<keyword evidence="1" id="KW-0812">Transmembrane</keyword>
<name>A0AAN6ZHI2_9PEZI</name>
<dbReference type="EMBL" id="MU853402">
    <property type="protein sequence ID" value="KAK4137721.1"/>
    <property type="molecule type" value="Genomic_DNA"/>
</dbReference>
<gene>
    <name evidence="2" type="ORF">BT67DRAFT_438964</name>
</gene>
<sequence>MFVPSVQALMSGSPQSRSQMAQDTLDTSIIQIWNINLVLILIMCPPIDGLCMYVQQPLRQRDRPWADGMFRC</sequence>
<comment type="caution">
    <text evidence="2">The sequence shown here is derived from an EMBL/GenBank/DDBJ whole genome shotgun (WGS) entry which is preliminary data.</text>
</comment>
<evidence type="ECO:0000313" key="2">
    <source>
        <dbReference type="EMBL" id="KAK4137721.1"/>
    </source>
</evidence>
<protein>
    <submittedName>
        <fullName evidence="2">Uncharacterized protein</fullName>
    </submittedName>
</protein>
<dbReference type="AlphaFoldDB" id="A0AAN6ZHI2"/>
<evidence type="ECO:0000313" key="3">
    <source>
        <dbReference type="Proteomes" id="UP001304895"/>
    </source>
</evidence>
<feature type="transmembrane region" description="Helical" evidence="1">
    <location>
        <begin position="32"/>
        <end position="54"/>
    </location>
</feature>